<name>A0A2G6E9V2_9BACT</name>
<dbReference type="Proteomes" id="UP000229740">
    <property type="component" value="Unassembled WGS sequence"/>
</dbReference>
<reference evidence="1 2" key="1">
    <citation type="submission" date="2017-10" db="EMBL/GenBank/DDBJ databases">
        <title>Novel microbial diversity and functional potential in the marine mammal oral microbiome.</title>
        <authorList>
            <person name="Dudek N.K."/>
            <person name="Sun C.L."/>
            <person name="Burstein D."/>
            <person name="Kantor R.S."/>
            <person name="Aliaga Goltsman D.S."/>
            <person name="Bik E.M."/>
            <person name="Thomas B.C."/>
            <person name="Banfield J.F."/>
            <person name="Relman D.A."/>
        </authorList>
    </citation>
    <scope>NUCLEOTIDE SEQUENCE [LARGE SCALE GENOMIC DNA]</scope>
    <source>
        <strain evidence="1">DOLZORAL124_49_17</strain>
    </source>
</reference>
<protein>
    <submittedName>
        <fullName evidence="1">Uncharacterized protein</fullName>
    </submittedName>
</protein>
<dbReference type="AlphaFoldDB" id="A0A2G6E9V2"/>
<evidence type="ECO:0000313" key="1">
    <source>
        <dbReference type="EMBL" id="PID58859.1"/>
    </source>
</evidence>
<evidence type="ECO:0000313" key="2">
    <source>
        <dbReference type="Proteomes" id="UP000229740"/>
    </source>
</evidence>
<sequence>MHRKLWDQPADSMQSKIYPRVKYLLLFCVVFLLFSCGDTERTTTPILPGEIAVLAIQFTPETVYQSYGNTYYYTVTFGEINGVGVSLRSAKIETLDSEGSVLEKDDYDERWLAETFGTSYLSPYSEVRTSVSTVCSACTSEHWLIRGIDEQGNHVETSGVVTLINRVSSTF</sequence>
<organism evidence="1 2">
    <name type="scientific">candidate division KSB3 bacterium</name>
    <dbReference type="NCBI Taxonomy" id="2044937"/>
    <lineage>
        <taxon>Bacteria</taxon>
        <taxon>candidate division KSB3</taxon>
    </lineage>
</organism>
<gene>
    <name evidence="1" type="ORF">CSB45_02345</name>
</gene>
<proteinExistence type="predicted"/>
<accession>A0A2G6E9V2</accession>
<comment type="caution">
    <text evidence="1">The sequence shown here is derived from an EMBL/GenBank/DDBJ whole genome shotgun (WGS) entry which is preliminary data.</text>
</comment>
<dbReference type="EMBL" id="PDPS01000021">
    <property type="protein sequence ID" value="PID58859.1"/>
    <property type="molecule type" value="Genomic_DNA"/>
</dbReference>